<organism evidence="7 8">
    <name type="scientific">Elsinoe batatas</name>
    <dbReference type="NCBI Taxonomy" id="2601811"/>
    <lineage>
        <taxon>Eukaryota</taxon>
        <taxon>Fungi</taxon>
        <taxon>Dikarya</taxon>
        <taxon>Ascomycota</taxon>
        <taxon>Pezizomycotina</taxon>
        <taxon>Dothideomycetes</taxon>
        <taxon>Dothideomycetidae</taxon>
        <taxon>Myriangiales</taxon>
        <taxon>Elsinoaceae</taxon>
        <taxon>Elsinoe</taxon>
    </lineage>
</organism>
<feature type="compositionally biased region" description="Basic and acidic residues" evidence="4">
    <location>
        <begin position="1505"/>
        <end position="1522"/>
    </location>
</feature>
<feature type="compositionally biased region" description="Polar residues" evidence="4">
    <location>
        <begin position="1478"/>
        <end position="1487"/>
    </location>
</feature>
<proteinExistence type="predicted"/>
<reference evidence="7" key="1">
    <citation type="submission" date="2021-07" db="EMBL/GenBank/DDBJ databases">
        <title>Elsinoe batatas strain:CRI-CJ2 Genome sequencing and assembly.</title>
        <authorList>
            <person name="Huang L."/>
        </authorList>
    </citation>
    <scope>NUCLEOTIDE SEQUENCE</scope>
    <source>
        <strain evidence="7">CRI-CJ2</strain>
    </source>
</reference>
<feature type="compositionally biased region" description="Polar residues" evidence="4">
    <location>
        <begin position="1266"/>
        <end position="1287"/>
    </location>
</feature>
<dbReference type="InterPro" id="IPR024545">
    <property type="entry name" value="Mto1-like_Mto2p-bd"/>
</dbReference>
<gene>
    <name evidence="7" type="ORF">KVT40_001851</name>
</gene>
<evidence type="ECO:0000256" key="2">
    <source>
        <dbReference type="ARBA" id="ARBA00022490"/>
    </source>
</evidence>
<feature type="coiled-coil region" evidence="3">
    <location>
        <begin position="1288"/>
        <end position="1315"/>
    </location>
</feature>
<evidence type="ECO:0008006" key="9">
    <source>
        <dbReference type="Google" id="ProtNLM"/>
    </source>
</evidence>
<feature type="region of interest" description="Disordered" evidence="4">
    <location>
        <begin position="606"/>
        <end position="636"/>
    </location>
</feature>
<keyword evidence="3" id="KW-0175">Coiled coil</keyword>
<feature type="compositionally biased region" description="Low complexity" evidence="4">
    <location>
        <begin position="164"/>
        <end position="176"/>
    </location>
</feature>
<feature type="coiled-coil region" evidence="3">
    <location>
        <begin position="1234"/>
        <end position="1264"/>
    </location>
</feature>
<feature type="domain" description="Mto1-like Mto2p-binding" evidence="6">
    <location>
        <begin position="1425"/>
        <end position="1476"/>
    </location>
</feature>
<evidence type="ECO:0000256" key="3">
    <source>
        <dbReference type="SAM" id="Coils"/>
    </source>
</evidence>
<feature type="compositionally biased region" description="Polar residues" evidence="4">
    <location>
        <begin position="239"/>
        <end position="251"/>
    </location>
</feature>
<accession>A0A8K0L6R3</accession>
<feature type="compositionally biased region" description="Low complexity" evidence="4">
    <location>
        <begin position="623"/>
        <end position="634"/>
    </location>
</feature>
<evidence type="ECO:0000259" key="6">
    <source>
        <dbReference type="Pfam" id="PF12808"/>
    </source>
</evidence>
<dbReference type="Proteomes" id="UP000809789">
    <property type="component" value="Unassembled WGS sequence"/>
</dbReference>
<dbReference type="Pfam" id="PF12808">
    <property type="entry name" value="Mto2_bdg"/>
    <property type="match status" value="1"/>
</dbReference>
<protein>
    <recommendedName>
        <fullName evidence="9">Anucleate primary sterigmata protein B</fullName>
    </recommendedName>
</protein>
<keyword evidence="8" id="KW-1185">Reference proteome</keyword>
<feature type="compositionally biased region" description="Basic and acidic residues" evidence="4">
    <location>
        <begin position="606"/>
        <end position="622"/>
    </location>
</feature>
<feature type="domain" description="Centrosomin N-terminal motif 1" evidence="5">
    <location>
        <begin position="423"/>
        <end position="494"/>
    </location>
</feature>
<dbReference type="EMBL" id="JAESVG020000002">
    <property type="protein sequence ID" value="KAG8630232.1"/>
    <property type="molecule type" value="Genomic_DNA"/>
</dbReference>
<evidence type="ECO:0000313" key="8">
    <source>
        <dbReference type="Proteomes" id="UP000809789"/>
    </source>
</evidence>
<feature type="region of interest" description="Disordered" evidence="4">
    <location>
        <begin position="648"/>
        <end position="667"/>
    </location>
</feature>
<name>A0A8K0L6R3_9PEZI</name>
<feature type="compositionally biased region" description="Polar residues" evidence="4">
    <location>
        <begin position="107"/>
        <end position="117"/>
    </location>
</feature>
<feature type="compositionally biased region" description="Low complexity" evidence="4">
    <location>
        <begin position="186"/>
        <end position="226"/>
    </location>
</feature>
<feature type="region of interest" description="Disordered" evidence="4">
    <location>
        <begin position="1384"/>
        <end position="1424"/>
    </location>
</feature>
<feature type="coiled-coil region" evidence="3">
    <location>
        <begin position="467"/>
        <end position="544"/>
    </location>
</feature>
<dbReference type="Pfam" id="PF07989">
    <property type="entry name" value="Cnn_1N"/>
    <property type="match status" value="1"/>
</dbReference>
<feature type="region of interest" description="Disordered" evidence="4">
    <location>
        <begin position="1"/>
        <end position="276"/>
    </location>
</feature>
<comment type="caution">
    <text evidence="7">The sequence shown here is derived from an EMBL/GenBank/DDBJ whole genome shotgun (WGS) entry which is preliminary data.</text>
</comment>
<feature type="compositionally biased region" description="Basic and acidic residues" evidence="4">
    <location>
        <begin position="1454"/>
        <end position="1476"/>
    </location>
</feature>
<feature type="compositionally biased region" description="Polar residues" evidence="4">
    <location>
        <begin position="1392"/>
        <end position="1412"/>
    </location>
</feature>
<feature type="compositionally biased region" description="Basic and acidic residues" evidence="4">
    <location>
        <begin position="718"/>
        <end position="729"/>
    </location>
</feature>
<feature type="compositionally biased region" description="Basic and acidic residues" evidence="4">
    <location>
        <begin position="60"/>
        <end position="76"/>
    </location>
</feature>
<feature type="region of interest" description="Disordered" evidence="4">
    <location>
        <begin position="679"/>
        <end position="729"/>
    </location>
</feature>
<evidence type="ECO:0000256" key="4">
    <source>
        <dbReference type="SAM" id="MobiDB-lite"/>
    </source>
</evidence>
<evidence type="ECO:0000313" key="7">
    <source>
        <dbReference type="EMBL" id="KAG8630232.1"/>
    </source>
</evidence>
<feature type="region of interest" description="Disordered" evidence="4">
    <location>
        <begin position="341"/>
        <end position="366"/>
    </location>
</feature>
<feature type="compositionally biased region" description="Acidic residues" evidence="4">
    <location>
        <begin position="129"/>
        <end position="143"/>
    </location>
</feature>
<evidence type="ECO:0000256" key="1">
    <source>
        <dbReference type="ARBA" id="ARBA00004496"/>
    </source>
</evidence>
<feature type="region of interest" description="Disordered" evidence="4">
    <location>
        <begin position="1266"/>
        <end position="1288"/>
    </location>
</feature>
<feature type="compositionally biased region" description="Basic and acidic residues" evidence="4">
    <location>
        <begin position="16"/>
        <end position="28"/>
    </location>
</feature>
<feature type="compositionally biased region" description="Low complexity" evidence="4">
    <location>
        <begin position="700"/>
        <end position="710"/>
    </location>
</feature>
<dbReference type="InterPro" id="IPR012943">
    <property type="entry name" value="Cnn_1N"/>
</dbReference>
<sequence length="1522" mass="170602">MDDHSSDALRQSRAQYQDDDHNDLDLNDHSGVLSSPRLPGPAQRENSSSSLHFSDAVDATDLHADRERSLDEREIQRQLGDVESSFLPESGPPETDERPGADDTYMNLGSNADTPPQQLGGYGEHNAQEDDDERNETMSEEGDYERYRESQSSTDPEAMDSPSAAAAKRNTARANAPSSLRRELSARAVADSVPSRSSSKSFPRGNSLARSHSSGSGSQRSQRSLHPQTHEGHLAAPSIATSDGSPASTASPLKRPTASHNRVASHTSTYSSGSTSTINADFALSTGIPADTSPLSTRTARDLNRLPSFGSVVSDMSRDPEAGKPTFNRGFSAATGLARSKIREEEEAASSPITPRASAFSGSTKEPSDTVIAAHVRDIQVPETVARDFQSRFGSRSPDKRSASIATTATNATTTGRGQSTLTLKEQGSKIDKLTKENFDLKLKIHFLDQALQSRSDEGVKAMISRSVELQTDLAKERRDNAALRRQIRELERRVGEVEEELAEERERGEEIKWRGQQEMEVEISELREELDEERVKVTKLSAENLAKEMERRKLAEYLSAVQERGVQGDEEVEMWKDLLTEEQGRREGVEEEVKNLRNDMARMRRERERWVREREEGERSKSLASEGGKSSSSVTLVEQLRHENVELRRDLSAQTSMLSSRNKERERLQQEIEDLKLLQRKGGDGRSLTSDSILERSASRAARTPSRVSGMTGSRVSDAERDEYERREGLLRDENAQLRLEYQDMEKEAEARLDYINQLEEDVKNLEIDLSAAVEDLRALQKERDEALMMVEMREGDLEKLTEDYRKLEDEAIYNIEGLEANEAELRRHRALVEDDLRVRNADFSALQGELKILGTKLLQLETDRESSLKRIATLEAELDETTTELESFERKLRESDQKNQRLEVQSESLQNEITFLREEQEADKIKIGDLTNALHGAQQAVADEKERLTELEASLVEERRQRELIDDQSKQEVQQVINELNAENSKSRDDLRKLRRNMSSKENEAQTYKSRLEELESNLRRALGDLAGTRSTLLQDVEKLQHDLGRTAEELDAARADVADKDRLIKSRDVLLESSGLEARRLSDLLDKERQARKHDLHNFEMAQRGNSGHLRAIANHETRSLELETALSQAKRKLGTVEGQYKAQLEERNALLLSLWNRLSTICGTEWSQQNGGLGGNVTSVESIGKHLPQFQRNILAACKAIEGLFSGLKGRIRMAERSMAKDVNTLSHSLEQKVKRLDQVERMANELVEVNTQLRTAIANSGLGASTGRTPSAASGSFGQNKLSKAHQEEMKILRTEIKSLQKELKIHRALPSDEAAEKIKADPEIRSNNSGNRRSSVLGLLGVGDGDGNRLSPATIAGKILRTNSESAVRTLNLTGNRQSVDLGRQASITSTTPSTNRMSQDLQAQGPTMPPGSGPNDQRWIHRLRELEKRLKAEREARLLDRKGARQRLEERSAENEGLRQELERERERNGSITSLDSFQSFGREGEGEEVMTPRASLSRRETEREGREGRGRREA</sequence>
<comment type="subcellular location">
    <subcellularLocation>
        <location evidence="1">Cytoplasm</location>
    </subcellularLocation>
</comment>
<feature type="compositionally biased region" description="Low complexity" evidence="4">
    <location>
        <begin position="265"/>
        <end position="276"/>
    </location>
</feature>
<dbReference type="SUPFAM" id="SSF57997">
    <property type="entry name" value="Tropomyosin"/>
    <property type="match status" value="1"/>
</dbReference>
<dbReference type="OrthoDB" id="10255000at2759"/>
<feature type="region of interest" description="Disordered" evidence="4">
    <location>
        <begin position="1454"/>
        <end position="1522"/>
    </location>
</feature>
<dbReference type="GO" id="GO:0005815">
    <property type="term" value="C:microtubule organizing center"/>
    <property type="evidence" value="ECO:0007669"/>
    <property type="project" value="InterPro"/>
</dbReference>
<keyword evidence="2" id="KW-0963">Cytoplasm</keyword>
<dbReference type="GO" id="GO:0005737">
    <property type="term" value="C:cytoplasm"/>
    <property type="evidence" value="ECO:0007669"/>
    <property type="project" value="UniProtKB-SubCell"/>
</dbReference>
<evidence type="ECO:0000259" key="5">
    <source>
        <dbReference type="Pfam" id="PF07989"/>
    </source>
</evidence>